<keyword evidence="1" id="KW-0175">Coiled coil</keyword>
<feature type="compositionally biased region" description="Polar residues" evidence="2">
    <location>
        <begin position="1054"/>
        <end position="1071"/>
    </location>
</feature>
<feature type="region of interest" description="Disordered" evidence="2">
    <location>
        <begin position="459"/>
        <end position="484"/>
    </location>
</feature>
<feature type="coiled-coil region" evidence="1">
    <location>
        <begin position="82"/>
        <end position="109"/>
    </location>
</feature>
<evidence type="ECO:0000313" key="3">
    <source>
        <dbReference type="EMBL" id="KAG0671553.1"/>
    </source>
</evidence>
<feature type="compositionally biased region" description="Polar residues" evidence="2">
    <location>
        <begin position="139"/>
        <end position="150"/>
    </location>
</feature>
<feature type="region of interest" description="Disordered" evidence="2">
    <location>
        <begin position="700"/>
        <end position="725"/>
    </location>
</feature>
<feature type="compositionally biased region" description="Acidic residues" evidence="2">
    <location>
        <begin position="168"/>
        <end position="177"/>
    </location>
</feature>
<feature type="compositionally biased region" description="Polar residues" evidence="2">
    <location>
        <begin position="1006"/>
        <end position="1025"/>
    </location>
</feature>
<dbReference type="OrthoDB" id="4070768at2759"/>
<name>A0A9P7BCS9_MAUEX</name>
<keyword evidence="4" id="KW-1185">Reference proteome</keyword>
<feature type="region of interest" description="Disordered" evidence="2">
    <location>
        <begin position="134"/>
        <end position="209"/>
    </location>
</feature>
<gene>
    <name evidence="3" type="ORF">C6P45_000385</name>
</gene>
<evidence type="ECO:0000256" key="2">
    <source>
        <dbReference type="SAM" id="MobiDB-lite"/>
    </source>
</evidence>
<feature type="compositionally biased region" description="Acidic residues" evidence="2">
    <location>
        <begin position="1173"/>
        <end position="1182"/>
    </location>
</feature>
<feature type="region of interest" description="Disordered" evidence="2">
    <location>
        <begin position="951"/>
        <end position="971"/>
    </location>
</feature>
<feature type="region of interest" description="Disordered" evidence="2">
    <location>
        <begin position="747"/>
        <end position="775"/>
    </location>
</feature>
<dbReference type="Proteomes" id="UP000750334">
    <property type="component" value="Unassembled WGS sequence"/>
</dbReference>
<feature type="compositionally biased region" description="Polar residues" evidence="2">
    <location>
        <begin position="747"/>
        <end position="770"/>
    </location>
</feature>
<feature type="region of interest" description="Disordered" evidence="2">
    <location>
        <begin position="1361"/>
        <end position="1416"/>
    </location>
</feature>
<organism evidence="3 4">
    <name type="scientific">Maudiozyma exigua</name>
    <name type="common">Yeast</name>
    <name type="synonym">Kazachstania exigua</name>
    <dbReference type="NCBI Taxonomy" id="34358"/>
    <lineage>
        <taxon>Eukaryota</taxon>
        <taxon>Fungi</taxon>
        <taxon>Dikarya</taxon>
        <taxon>Ascomycota</taxon>
        <taxon>Saccharomycotina</taxon>
        <taxon>Saccharomycetes</taxon>
        <taxon>Saccharomycetales</taxon>
        <taxon>Saccharomycetaceae</taxon>
        <taxon>Maudiozyma</taxon>
    </lineage>
</organism>
<evidence type="ECO:0000313" key="4">
    <source>
        <dbReference type="Proteomes" id="UP000750334"/>
    </source>
</evidence>
<feature type="compositionally biased region" description="Acidic residues" evidence="2">
    <location>
        <begin position="1713"/>
        <end position="1722"/>
    </location>
</feature>
<feature type="region of interest" description="Disordered" evidence="2">
    <location>
        <begin position="1148"/>
        <end position="1189"/>
    </location>
</feature>
<feature type="compositionally biased region" description="Basic and acidic residues" evidence="2">
    <location>
        <begin position="1028"/>
        <end position="1044"/>
    </location>
</feature>
<reference evidence="3 4" key="1">
    <citation type="submission" date="2020-11" db="EMBL/GenBank/DDBJ databases">
        <title>Kefir isolates.</title>
        <authorList>
            <person name="Marcisauskas S."/>
            <person name="Kim Y."/>
            <person name="Blasche S."/>
        </authorList>
    </citation>
    <scope>NUCLEOTIDE SEQUENCE [LARGE SCALE GENOMIC DNA]</scope>
    <source>
        <strain evidence="3 4">OG2</strain>
    </source>
</reference>
<protein>
    <submittedName>
        <fullName evidence="3">Uncharacterized protein</fullName>
    </submittedName>
</protein>
<feature type="region of interest" description="Disordered" evidence="2">
    <location>
        <begin position="1318"/>
        <end position="1345"/>
    </location>
</feature>
<comment type="caution">
    <text evidence="3">The sequence shown here is derived from an EMBL/GenBank/DDBJ whole genome shotgun (WGS) entry which is preliminary data.</text>
</comment>
<accession>A0A9P7BCS9</accession>
<feature type="compositionally biased region" description="Polar residues" evidence="2">
    <location>
        <begin position="1162"/>
        <end position="1172"/>
    </location>
</feature>
<feature type="compositionally biased region" description="Basic residues" evidence="2">
    <location>
        <begin position="1867"/>
        <end position="1883"/>
    </location>
</feature>
<evidence type="ECO:0000256" key="1">
    <source>
        <dbReference type="SAM" id="Coils"/>
    </source>
</evidence>
<feature type="compositionally biased region" description="Basic and acidic residues" evidence="2">
    <location>
        <begin position="1667"/>
        <end position="1680"/>
    </location>
</feature>
<dbReference type="EMBL" id="PUHR01000011">
    <property type="protein sequence ID" value="KAG0671553.1"/>
    <property type="molecule type" value="Genomic_DNA"/>
</dbReference>
<proteinExistence type="predicted"/>
<feature type="compositionally biased region" description="Basic and acidic residues" evidence="2">
    <location>
        <begin position="1072"/>
        <end position="1097"/>
    </location>
</feature>
<feature type="compositionally biased region" description="Basic and acidic residues" evidence="2">
    <location>
        <begin position="1818"/>
        <end position="1862"/>
    </location>
</feature>
<feature type="compositionally biased region" description="Polar residues" evidence="2">
    <location>
        <begin position="1694"/>
        <end position="1709"/>
    </location>
</feature>
<feature type="compositionally biased region" description="Basic and acidic residues" evidence="2">
    <location>
        <begin position="1148"/>
        <end position="1161"/>
    </location>
</feature>
<feature type="region of interest" description="Disordered" evidence="2">
    <location>
        <begin position="401"/>
        <end position="425"/>
    </location>
</feature>
<feature type="compositionally biased region" description="Polar residues" evidence="2">
    <location>
        <begin position="1327"/>
        <end position="1340"/>
    </location>
</feature>
<feature type="region of interest" description="Disordered" evidence="2">
    <location>
        <begin position="985"/>
        <end position="1097"/>
    </location>
</feature>
<feature type="region of interest" description="Disordered" evidence="2">
    <location>
        <begin position="1666"/>
        <end position="1919"/>
    </location>
</feature>
<sequence length="1919" mass="213368">MTTDKQKRPEKLKLTTPRRNVKKYVSPLNRRKSSMHSSIGNGKLATTRKYRISKLPISNIRHRQLPKDNQIDNVHQDTVKTLEWMSSLINRAKSVLEKLKEEDLELQEELYQDSRRKELKKMHVQSILDKSYEDRVERNSTVSSTISDTAELSEEDGEQIEASIEQDQASENEEDEALVILTDSEVEESGSKEEQEDDDEDQEEHDEDMFDQVSEYEDENEKDNLIPVEVADQLLSSDSEAFYVQDIDQQENADENVDSVLESGGNEIIEENEGSDKNINMESEQDSYISEDNDNTGCIVEHAENSEDHGSDKEVAYENKYPLNATLMVPGTEAVHQISENNNHLLSSDLQMLAKQALFGNGSLTDNAEFNIAANDNVAIGNSEGETNPLSYESHVIDTNSMHYANGNNDDNESEEGFDEHSQKSLDENEYAGEDFDSGENESKIQDSPEQIAIEVESGSEMDESMSSGAYSDGYDVSDTNDAICNDNQEREEPKFALGPQSIADMLATIPHNVANHFTGSGIDVEPTENTEINIEEPGNEEAAHIDSLPQYADKVYDIKHHLIPPEHSNKVSQEVSTIQNFNTYEDVATEPKDEAIDENLVSSMPPDKVVAIEVNEIDTSNESEEEVEVPQEEALPDAQVLEEAQNLQSSFMHENTSVYFSVDEGTESLLDDGFKDVSENLLVDENDKYKIEISESVYASSQDGHSATSQQQKNTYTSPFGSDPFSANDNVEDVKALIKKTILSLSNPKEPHSSSTNDFELTSVQQSKSDTNDKGNEVITTIQKDDNNGSTQQKLEEHPLNDVFSNAATIGESEIENLIPEENDNIPIPNAALTGENLNMIPGNGMLNLLANIAENEDISNIDIPVFSHEIINDQPQEIVEADSRHSLIRGSLINDMSSSEQRNEEQLGNLVENISNGEEDSDIGMVTALQEVEEPDSIADRENITESETEADALDQPRLNSPAFHILGNGHHNHLVQDAHDYPTPVESAASSSNPSEQELAETSEPSEGNENNAIDETNTVDEVNSIDHFEANAVDDVHDVDKEDVEEEDISNYSTDGNTNYQTTQGDIRTSDDNDADHQPIKSRKSVELEEEHVQNGIEVNPPILITSREPRLEIPEDVVALNNKEIILKQNETETNDVSILEEEAIKDPHSDNETMSKEISQSSAGENSDTEMLDSSDDEKHNTPRTKTIMKKILNAPVNTFKYIVHNVQNITNVTENFVDVLNAYPAENEQSMMASGSHISSVVSNSGNEETDRSILYSSSTHRDKYAAHETSGEDIPMLDDTISNFREEIFKIDESDYSHMNDASQTLLQRSSQNDKETLSHGNGNETVEIQSSGDRETNVSEYVHGNVDVKLSSNISSASDGEIEIQQERNVESYPVPHSEGEDADNETEEEKHLTPSLSDVGSDKSVQPLEFEKPINRESNERLEDHITGEPIVNVAEISHHLESSLTAENSPSGNTVAIGIVEHEMSDGETANENTANENLNDDINLQTTEGVNQENTNSAEGSTEHVSSLSEHFNSEHEDTRETIPVFQDMEVNMQDIASQAIANIITQMSGEPEVEPASNLELSTVPTVPSDDSEYYTTGDADEILGVNKPREKLDVIIKDYNILNGDKDEASDNKIIENVTEEVALVPYEENNINSNGTQSREDDASLANTPLLEKTDEEKISDHRSLDSSIAFQDEDTREPSSITTEIVNIENSQSKTEEEPENEEIENESSPAELKVNEVENDNDVLQVATAENSDEKESSGSLEQVGENGNSDAETSKVIQIGVLPESSHDTDDQVGSEIDVGISESKQKLNDTEIELQNEEIEQKTAQSEDKEEIKDSSINDASIAHEVHVSNSDLRNDIGAEEYRNAQSPKKKNRKRTRNLRKRKRAITDDSSSDGPSKRTRRGALQKKNNFDRRGKRKTRK</sequence>
<feature type="compositionally biased region" description="Polar residues" evidence="2">
    <location>
        <begin position="1755"/>
        <end position="1769"/>
    </location>
</feature>
<feature type="compositionally biased region" description="Acidic residues" evidence="2">
    <location>
        <begin position="184"/>
        <end position="209"/>
    </location>
</feature>